<sequence>MNWGNIFGRRMKKISLEVGEPSTAAVETSVPANTDQPKKMKKILLIVGLVAAVLLLIGGLTTLLVGLPALAMKDQAAALTPEAQQAYEAFQAQDLKGAIAKLAVTRQKYEELGKTYAQLAWTRVIPWVGEFYQDGEHLLAGGRHLLDAADVTVVALQPYADILGLDQSEANPDEEKQPLTAEKRLLLMLDTLEKIEPSLDEIGQKLQAAQSEVDQIDPQRYPQEIRGVKIRQKVIDLVQTIDNTAVLVMEAKPIVNYIRPLLGVPDEKRYLLLFQNDAELRPTGGFLTAYAILSVQDGNFKPLGSYDIYGLDGRFGNRLPAPEPIKKYHKNVYYWHLRDMNLSPDFSLSMATFWENYQKAGGPRADGIIALDTQFLVNILEILGPVGVGGWGQFSAENDPRCDCPQVIYELEKIADKPLGEIKTDRKAVLGPLMHSIMLNIMQSPKKKWPEFFNAFFTNIKEKHLLFYFFDEELQKTIEVLNAGGRIRQYDGDYLHINDANFAGAKSNLFIRVNVDQQIEVQANGEVIKTVTIDYRNPAPASDCGLESGGLCLNALYRDWIRLYVPQGSELLDSSGSETTVNTYEELDKTVFEAFYGDQSPLRPEGKAQVMFKYKLPFKVDQEQGYKLLIQKQPGTYGYEYTVSYDGQQKTFALLTDQEIKF</sequence>
<organism evidence="2 3">
    <name type="scientific">Candidatus Shapirobacteria bacterium CG09_land_8_20_14_0_10_49_15</name>
    <dbReference type="NCBI Taxonomy" id="1974482"/>
    <lineage>
        <taxon>Bacteria</taxon>
        <taxon>Candidatus Shapironibacteriota</taxon>
    </lineage>
</organism>
<gene>
    <name evidence="2" type="ORF">COT66_01195</name>
</gene>
<evidence type="ECO:0000313" key="3">
    <source>
        <dbReference type="Proteomes" id="UP000231214"/>
    </source>
</evidence>
<feature type="transmembrane region" description="Helical" evidence="1">
    <location>
        <begin position="43"/>
        <end position="67"/>
    </location>
</feature>
<reference evidence="3" key="1">
    <citation type="submission" date="2017-09" db="EMBL/GenBank/DDBJ databases">
        <title>Depth-based differentiation of microbial function through sediment-hosted aquifers and enrichment of novel symbionts in the deep terrestrial subsurface.</title>
        <authorList>
            <person name="Probst A.J."/>
            <person name="Ladd B."/>
            <person name="Jarett J.K."/>
            <person name="Geller-Mcgrath D.E."/>
            <person name="Sieber C.M.K."/>
            <person name="Emerson J.B."/>
            <person name="Anantharaman K."/>
            <person name="Thomas B.C."/>
            <person name="Malmstrom R."/>
            <person name="Stieglmeier M."/>
            <person name="Klingl A."/>
            <person name="Woyke T."/>
            <person name="Ryan C.M."/>
            <person name="Banfield J.F."/>
        </authorList>
    </citation>
    <scope>NUCLEOTIDE SEQUENCE [LARGE SCALE GENOMIC DNA]</scope>
</reference>
<dbReference type="InterPro" id="IPR025101">
    <property type="entry name" value="DUF4012"/>
</dbReference>
<protein>
    <recommendedName>
        <fullName evidence="4">DUF4012 domain-containing protein</fullName>
    </recommendedName>
</protein>
<dbReference type="Proteomes" id="UP000231214">
    <property type="component" value="Unassembled WGS sequence"/>
</dbReference>
<comment type="caution">
    <text evidence="2">The sequence shown here is derived from an EMBL/GenBank/DDBJ whole genome shotgun (WGS) entry which is preliminary data.</text>
</comment>
<evidence type="ECO:0000256" key="1">
    <source>
        <dbReference type="SAM" id="Phobius"/>
    </source>
</evidence>
<proteinExistence type="predicted"/>
<accession>A0A2M6XB52</accession>
<keyword evidence="1" id="KW-1133">Transmembrane helix</keyword>
<keyword evidence="1" id="KW-0472">Membrane</keyword>
<dbReference type="AlphaFoldDB" id="A0A2M6XB52"/>
<dbReference type="EMBL" id="PEZK01000020">
    <property type="protein sequence ID" value="PIU02235.1"/>
    <property type="molecule type" value="Genomic_DNA"/>
</dbReference>
<keyword evidence="1" id="KW-0812">Transmembrane</keyword>
<dbReference type="Pfam" id="PF13196">
    <property type="entry name" value="DUF4012"/>
    <property type="match status" value="1"/>
</dbReference>
<name>A0A2M6XB52_9BACT</name>
<evidence type="ECO:0000313" key="2">
    <source>
        <dbReference type="EMBL" id="PIU02235.1"/>
    </source>
</evidence>
<evidence type="ECO:0008006" key="4">
    <source>
        <dbReference type="Google" id="ProtNLM"/>
    </source>
</evidence>